<dbReference type="GeneID" id="36580559"/>
<sequence>MLYIGGAHKEMSHHSMGRLEYQSFHPETNAHWYCGCSLIIEGASKFIQKEIQDGPLDVECHFNRFSARLYDKMVILGTHHEKQLFVKDQRIFFASDNRIGLGNRSLYIIRIAQLPWNNWTQDLCLVARVIHTAENTFMRVGLTWSSYWPHKLQDSLVWPEKTETTII</sequence>
<dbReference type="EMBL" id="KZ613790">
    <property type="protein sequence ID" value="PMD60539.1"/>
    <property type="molecule type" value="Genomic_DNA"/>
</dbReference>
<protein>
    <submittedName>
        <fullName evidence="1">Uncharacterized protein</fullName>
    </submittedName>
</protein>
<proteinExistence type="predicted"/>
<dbReference type="RefSeq" id="XP_024737443.1">
    <property type="nucleotide sequence ID" value="XM_024872478.1"/>
</dbReference>
<gene>
    <name evidence="1" type="ORF">K444DRAFT_394850</name>
</gene>
<reference evidence="1 2" key="1">
    <citation type="submission" date="2016-04" db="EMBL/GenBank/DDBJ databases">
        <title>A degradative enzymes factory behind the ericoid mycorrhizal symbiosis.</title>
        <authorList>
            <consortium name="DOE Joint Genome Institute"/>
            <person name="Martino E."/>
            <person name="Morin E."/>
            <person name="Grelet G."/>
            <person name="Kuo A."/>
            <person name="Kohler A."/>
            <person name="Daghino S."/>
            <person name="Barry K."/>
            <person name="Choi C."/>
            <person name="Cichocki N."/>
            <person name="Clum A."/>
            <person name="Copeland A."/>
            <person name="Hainaut M."/>
            <person name="Haridas S."/>
            <person name="Labutti K."/>
            <person name="Lindquist E."/>
            <person name="Lipzen A."/>
            <person name="Khouja H.-R."/>
            <person name="Murat C."/>
            <person name="Ohm R."/>
            <person name="Olson A."/>
            <person name="Spatafora J."/>
            <person name="Veneault-Fourrey C."/>
            <person name="Henrissat B."/>
            <person name="Grigoriev I."/>
            <person name="Martin F."/>
            <person name="Perotto S."/>
        </authorList>
    </citation>
    <scope>NUCLEOTIDE SEQUENCE [LARGE SCALE GENOMIC DNA]</scope>
    <source>
        <strain evidence="1 2">E</strain>
    </source>
</reference>
<dbReference type="InParanoid" id="A0A2J6TBY3"/>
<organism evidence="1 2">
    <name type="scientific">Hyaloscypha bicolor E</name>
    <dbReference type="NCBI Taxonomy" id="1095630"/>
    <lineage>
        <taxon>Eukaryota</taxon>
        <taxon>Fungi</taxon>
        <taxon>Dikarya</taxon>
        <taxon>Ascomycota</taxon>
        <taxon>Pezizomycotina</taxon>
        <taxon>Leotiomycetes</taxon>
        <taxon>Helotiales</taxon>
        <taxon>Hyaloscyphaceae</taxon>
        <taxon>Hyaloscypha</taxon>
        <taxon>Hyaloscypha bicolor</taxon>
    </lineage>
</organism>
<dbReference type="AlphaFoldDB" id="A0A2J6TBY3"/>
<dbReference type="Proteomes" id="UP000235371">
    <property type="component" value="Unassembled WGS sequence"/>
</dbReference>
<name>A0A2J6TBY3_9HELO</name>
<accession>A0A2J6TBY3</accession>
<evidence type="ECO:0000313" key="1">
    <source>
        <dbReference type="EMBL" id="PMD60539.1"/>
    </source>
</evidence>
<evidence type="ECO:0000313" key="2">
    <source>
        <dbReference type="Proteomes" id="UP000235371"/>
    </source>
</evidence>
<keyword evidence="2" id="KW-1185">Reference proteome</keyword>